<dbReference type="Proteomes" id="UP000245647">
    <property type="component" value="Unassembled WGS sequence"/>
</dbReference>
<protein>
    <submittedName>
        <fullName evidence="1">RagB/SusD family protein</fullName>
    </submittedName>
</protein>
<organism evidence="1 2">
    <name type="scientific">Pararcticibacter amylolyticus</name>
    <dbReference type="NCBI Taxonomy" id="2173175"/>
    <lineage>
        <taxon>Bacteria</taxon>
        <taxon>Pseudomonadati</taxon>
        <taxon>Bacteroidota</taxon>
        <taxon>Sphingobacteriia</taxon>
        <taxon>Sphingobacteriales</taxon>
        <taxon>Sphingobacteriaceae</taxon>
        <taxon>Pararcticibacter</taxon>
    </lineage>
</organism>
<dbReference type="AlphaFoldDB" id="A0A2U2PCF3"/>
<dbReference type="InterPro" id="IPR011990">
    <property type="entry name" value="TPR-like_helical_dom_sf"/>
</dbReference>
<dbReference type="Gene3D" id="1.25.40.390">
    <property type="match status" value="2"/>
</dbReference>
<accession>A0A2U2PCF3</accession>
<proteinExistence type="predicted"/>
<dbReference type="SUPFAM" id="SSF48452">
    <property type="entry name" value="TPR-like"/>
    <property type="match status" value="1"/>
</dbReference>
<evidence type="ECO:0000313" key="2">
    <source>
        <dbReference type="Proteomes" id="UP000245647"/>
    </source>
</evidence>
<sequence length="570" mass="64846">MFDVLPEDAVDESKAWQNIYDADAGVTGVYGQLLSVAGQYEVLNELRGDLMDVTVNSDSYLKQINTHTVTGDNPYANPKPFYAVIQNCNDVMKNLRLMYDSRKIGKSDFDQRYSDMGALRSWLYFQLGIHFGQIPYVTEAIENIDDVKDPAKFRRLNLDELVPELISFMESLPYKDAYASGSSLNTQIDGYPSKLFFVNKYCVLGDLYLWKNDYHNAAIAYKQVLETSTPLGDAAGDIYYNQFVGSSGSVDEIKTSAYQGFFSRSLQDKEFQWEWIWTMVFDKNFRPANPFIDLFSNAGGKYLVKPSAVAISNWKAQDQTDNTPYDLRGENNSYKMINGQPVIMKFLYNYLNATTGVPANTLEKNGKWFLYRASLLHLRYAEAANREGYDKIAYALINQGIRTTYSFNPNTSVETEKSATFLPEPYNLDGRKIDAPRIRGKFHRNLGIRGRMNAKVSGLSYADSVAYFNGVERDAPGYEQFYPNRTVKDRAGLTLFMENKIIDEGALELAYEGNRWQDLLRIAFRREKEMAGSGLSFLNGKIKAKFNASGSGGFTEKTSMSQWFLPFEWE</sequence>
<dbReference type="OrthoDB" id="1035036at2"/>
<dbReference type="GO" id="GO:0009279">
    <property type="term" value="C:cell outer membrane"/>
    <property type="evidence" value="ECO:0007669"/>
    <property type="project" value="UniProtKB-SubCell"/>
</dbReference>
<dbReference type="EMBL" id="QEAS01000018">
    <property type="protein sequence ID" value="PWG79040.1"/>
    <property type="molecule type" value="Genomic_DNA"/>
</dbReference>
<keyword evidence="2" id="KW-1185">Reference proteome</keyword>
<name>A0A2U2PCF3_9SPHI</name>
<comment type="caution">
    <text evidence="1">The sequence shown here is derived from an EMBL/GenBank/DDBJ whole genome shotgun (WGS) entry which is preliminary data.</text>
</comment>
<reference evidence="1 2" key="1">
    <citation type="submission" date="2018-04" db="EMBL/GenBank/DDBJ databases">
        <title>Pedobacter chongqingensis sp. nov., isolated from a rottenly hemp rope.</title>
        <authorList>
            <person name="Cai Y."/>
        </authorList>
    </citation>
    <scope>NUCLEOTIDE SEQUENCE [LARGE SCALE GENOMIC DNA]</scope>
    <source>
        <strain evidence="1 2">FJ4-8</strain>
    </source>
</reference>
<evidence type="ECO:0000313" key="1">
    <source>
        <dbReference type="EMBL" id="PWG79040.1"/>
    </source>
</evidence>
<gene>
    <name evidence="1" type="ORF">DDR33_19275</name>
</gene>